<gene>
    <name evidence="3" type="ORF">RHTO0S_24e00166g</name>
</gene>
<feature type="region of interest" description="Disordered" evidence="1">
    <location>
        <begin position="1"/>
        <end position="275"/>
    </location>
</feature>
<proteinExistence type="predicted"/>
<feature type="compositionally biased region" description="Low complexity" evidence="1">
    <location>
        <begin position="166"/>
        <end position="178"/>
    </location>
</feature>
<evidence type="ECO:0000256" key="2">
    <source>
        <dbReference type="SAM" id="Phobius"/>
    </source>
</evidence>
<feature type="compositionally biased region" description="Basic residues" evidence="1">
    <location>
        <begin position="223"/>
        <end position="235"/>
    </location>
</feature>
<accession>A0A061BGU0</accession>
<feature type="compositionally biased region" description="Polar residues" evidence="1">
    <location>
        <begin position="35"/>
        <end position="53"/>
    </location>
</feature>
<evidence type="ECO:0000256" key="1">
    <source>
        <dbReference type="SAM" id="MobiDB-lite"/>
    </source>
</evidence>
<dbReference type="OrthoDB" id="2529698at2759"/>
<evidence type="ECO:0000313" key="3">
    <source>
        <dbReference type="EMBL" id="CDR49182.1"/>
    </source>
</evidence>
<feature type="compositionally biased region" description="Low complexity" evidence="1">
    <location>
        <begin position="80"/>
        <end position="89"/>
    </location>
</feature>
<name>A0A061BGU0_RHOTO</name>
<keyword evidence="2" id="KW-1133">Transmembrane helix</keyword>
<protein>
    <submittedName>
        <fullName evidence="3">RHTO0S24e00166g1_1</fullName>
    </submittedName>
</protein>
<keyword evidence="2" id="KW-0812">Transmembrane</keyword>
<reference evidence="3" key="1">
    <citation type="journal article" date="2014" name="Genome Announc.">
        <title>Draft genome sequence of Rhodosporidium toruloides CECT1137, an oleaginous yeast of biotechnological interest.</title>
        <authorList>
            <person name="Morin N."/>
            <person name="Calcas X."/>
            <person name="Devillers H."/>
            <person name="Durrens P."/>
            <person name="Sherman D.J."/>
            <person name="Nicaud J.-M."/>
            <person name="Neuveglise C."/>
        </authorList>
    </citation>
    <scope>NUCLEOTIDE SEQUENCE</scope>
    <source>
        <strain evidence="3">CECT1137</strain>
    </source>
</reference>
<organism evidence="3">
    <name type="scientific">Rhodotorula toruloides</name>
    <name type="common">Yeast</name>
    <name type="synonym">Rhodosporidium toruloides</name>
    <dbReference type="NCBI Taxonomy" id="5286"/>
    <lineage>
        <taxon>Eukaryota</taxon>
        <taxon>Fungi</taxon>
        <taxon>Dikarya</taxon>
        <taxon>Basidiomycota</taxon>
        <taxon>Pucciniomycotina</taxon>
        <taxon>Microbotryomycetes</taxon>
        <taxon>Sporidiobolales</taxon>
        <taxon>Sporidiobolaceae</taxon>
        <taxon>Rhodotorula</taxon>
    </lineage>
</organism>
<feature type="compositionally biased region" description="Low complexity" evidence="1">
    <location>
        <begin position="240"/>
        <end position="253"/>
    </location>
</feature>
<dbReference type="AlphaFoldDB" id="A0A061BGU0"/>
<sequence length="379" mass="41415">MSSTLDPPHPPTLAAPDSPRQPSSSTSKIPRRRPSTQLGEATRPGVTSGSRVVSSPVMLSSGRVGGEDGNRGGHSRKSSRSGVGLGVLSTELPAQPAAADTLQGRRRTSMSGASTPRLSNQPEMRRTPSLSIYIPATPSPSAASPSTSHQADPRRRPPPTFQSPISASDHPASSFSSPSAPPLAHQPRRCSRFNRPPRTPYPHHAQATGKSPQTPHMSEHSPHPHSHGPHARHLRSPSASSTLTVGTTYTYTSFDLQHPKTPREEREEREALARAERERSGLGLLRWLWRGRRGARREDEEEAVDERSALLRRDGGGEAMEQDGGRPKEMTKWEYVWSETVCYAKHMLPPILFFVVLVLVIALLASHQAVRRIVHPPKL</sequence>
<feature type="compositionally biased region" description="Polar residues" evidence="1">
    <location>
        <begin position="109"/>
        <end position="122"/>
    </location>
</feature>
<feature type="transmembrane region" description="Helical" evidence="2">
    <location>
        <begin position="347"/>
        <end position="365"/>
    </location>
</feature>
<feature type="compositionally biased region" description="Basic and acidic residues" evidence="1">
    <location>
        <begin position="257"/>
        <end position="275"/>
    </location>
</feature>
<dbReference type="EMBL" id="LK052959">
    <property type="protein sequence ID" value="CDR49182.1"/>
    <property type="molecule type" value="Genomic_DNA"/>
</dbReference>
<keyword evidence="2" id="KW-0472">Membrane</keyword>
<feature type="compositionally biased region" description="Low complexity" evidence="1">
    <location>
        <begin position="135"/>
        <end position="148"/>
    </location>
</feature>